<organism evidence="2 3">
    <name type="scientific">Thermohalobacter berrensis</name>
    <dbReference type="NCBI Taxonomy" id="99594"/>
    <lineage>
        <taxon>Bacteria</taxon>
        <taxon>Bacillati</taxon>
        <taxon>Bacillota</taxon>
        <taxon>Tissierellia</taxon>
        <taxon>Tissierellales</taxon>
        <taxon>Thermohalobacteraceae</taxon>
        <taxon>Thermohalobacter</taxon>
    </lineage>
</organism>
<evidence type="ECO:0000256" key="1">
    <source>
        <dbReference type="SAM" id="Phobius"/>
    </source>
</evidence>
<feature type="transmembrane region" description="Helical" evidence="1">
    <location>
        <begin position="46"/>
        <end position="67"/>
    </location>
</feature>
<proteinExistence type="predicted"/>
<dbReference type="AlphaFoldDB" id="A0A419TB24"/>
<gene>
    <name evidence="2" type="ORF">BET03_02210</name>
</gene>
<keyword evidence="1" id="KW-0472">Membrane</keyword>
<dbReference type="PANTHER" id="PTHR36443">
    <property type="entry name" value="BSR5223 PROTEIN"/>
    <property type="match status" value="1"/>
</dbReference>
<dbReference type="PANTHER" id="PTHR36443:SF1">
    <property type="entry name" value="BSR5223 PROTEIN"/>
    <property type="match status" value="1"/>
</dbReference>
<keyword evidence="1" id="KW-1133">Transmembrane helix</keyword>
<dbReference type="Pfam" id="PF11146">
    <property type="entry name" value="DUF2905"/>
    <property type="match status" value="1"/>
</dbReference>
<dbReference type="InterPro" id="IPR021320">
    <property type="entry name" value="DUF2905"/>
</dbReference>
<comment type="caution">
    <text evidence="2">The sequence shown here is derived from an EMBL/GenBank/DDBJ whole genome shotgun (WGS) entry which is preliminary data.</text>
</comment>
<evidence type="ECO:0000313" key="3">
    <source>
        <dbReference type="Proteomes" id="UP000284177"/>
    </source>
</evidence>
<dbReference type="Proteomes" id="UP000284177">
    <property type="component" value="Unassembled WGS sequence"/>
</dbReference>
<keyword evidence="1" id="KW-0812">Transmembrane</keyword>
<name>A0A419TB24_9FIRM</name>
<evidence type="ECO:0008006" key="4">
    <source>
        <dbReference type="Google" id="ProtNLM"/>
    </source>
</evidence>
<protein>
    <recommendedName>
        <fullName evidence="4">DUF2905 domain-containing protein</fullName>
    </recommendedName>
</protein>
<dbReference type="RefSeq" id="WP_120166789.1">
    <property type="nucleotide sequence ID" value="NZ_MCIB01000001.1"/>
</dbReference>
<accession>A0A419TB24</accession>
<dbReference type="EMBL" id="MCIB01000001">
    <property type="protein sequence ID" value="RKD34663.1"/>
    <property type="molecule type" value="Genomic_DNA"/>
</dbReference>
<reference evidence="2 3" key="1">
    <citation type="submission" date="2016-08" db="EMBL/GenBank/DDBJ databases">
        <title>Novel Firmicutes and Novel Genomes.</title>
        <authorList>
            <person name="Poppleton D.I."/>
            <person name="Gribaldo S."/>
        </authorList>
    </citation>
    <scope>NUCLEOTIDE SEQUENCE [LARGE SCALE GENOMIC DNA]</scope>
    <source>
        <strain evidence="2 3">CTT3</strain>
    </source>
</reference>
<sequence length="71" mass="7906">MDSIGRFIISIGFILIFVGGLILLLQKIGLNRLPGDIVIQKGNFTFFFPVVTSIVVSIILTIILNIISRFR</sequence>
<evidence type="ECO:0000313" key="2">
    <source>
        <dbReference type="EMBL" id="RKD34663.1"/>
    </source>
</evidence>
<feature type="transmembrane region" description="Helical" evidence="1">
    <location>
        <begin position="7"/>
        <end position="26"/>
    </location>
</feature>
<keyword evidence="3" id="KW-1185">Reference proteome</keyword>